<dbReference type="PANTHER" id="PTHR47220">
    <property type="entry name" value="TUMOR NECROSIS FACTOR RECEPTOR SUPERFAMILY MEMBER 25"/>
    <property type="match status" value="1"/>
</dbReference>
<dbReference type="GO" id="GO:0005886">
    <property type="term" value="C:plasma membrane"/>
    <property type="evidence" value="ECO:0007669"/>
    <property type="project" value="TreeGrafter"/>
</dbReference>
<evidence type="ECO:0000259" key="3">
    <source>
        <dbReference type="PROSITE" id="PS50050"/>
    </source>
</evidence>
<organism evidence="4">
    <name type="scientific">Arion vulgaris</name>
    <dbReference type="NCBI Taxonomy" id="1028688"/>
    <lineage>
        <taxon>Eukaryota</taxon>
        <taxon>Metazoa</taxon>
        <taxon>Spiralia</taxon>
        <taxon>Lophotrochozoa</taxon>
        <taxon>Mollusca</taxon>
        <taxon>Gastropoda</taxon>
        <taxon>Heterobranchia</taxon>
        <taxon>Euthyneura</taxon>
        <taxon>Panpulmonata</taxon>
        <taxon>Eupulmonata</taxon>
        <taxon>Stylommatophora</taxon>
        <taxon>Helicina</taxon>
        <taxon>Arionoidea</taxon>
        <taxon>Arionidae</taxon>
        <taxon>Arion</taxon>
    </lineage>
</organism>
<comment type="caution">
    <text evidence="1">Lacks conserved residue(s) required for the propagation of feature annotation.</text>
</comment>
<dbReference type="InterPro" id="IPR022329">
    <property type="entry name" value="TNFR_25"/>
</dbReference>
<evidence type="ECO:0000313" key="4">
    <source>
        <dbReference type="EMBL" id="CEK87610.1"/>
    </source>
</evidence>
<dbReference type="AlphaFoldDB" id="A0A0B7B672"/>
<gene>
    <name evidence="4" type="primary">ORF160386</name>
</gene>
<evidence type="ECO:0000256" key="1">
    <source>
        <dbReference type="PROSITE-ProRule" id="PRU00206"/>
    </source>
</evidence>
<name>A0A0B7B672_9EUPU</name>
<feature type="non-terminal residue" evidence="4">
    <location>
        <position position="1"/>
    </location>
</feature>
<reference evidence="4" key="1">
    <citation type="submission" date="2014-12" db="EMBL/GenBank/DDBJ databases">
        <title>Insight into the proteome of Arion vulgaris.</title>
        <authorList>
            <person name="Aradska J."/>
            <person name="Bulat T."/>
            <person name="Smidak R."/>
            <person name="Sarate P."/>
            <person name="Gangsoo J."/>
            <person name="Sialana F."/>
            <person name="Bilban M."/>
            <person name="Lubec G."/>
        </authorList>
    </citation>
    <scope>NUCLEOTIDE SEQUENCE</scope>
    <source>
        <tissue evidence="4">Skin</tissue>
    </source>
</reference>
<evidence type="ECO:0000256" key="2">
    <source>
        <dbReference type="SAM" id="Phobius"/>
    </source>
</evidence>
<dbReference type="EMBL" id="HACG01040745">
    <property type="protein sequence ID" value="CEK87610.1"/>
    <property type="molecule type" value="Transcribed_RNA"/>
</dbReference>
<dbReference type="PANTHER" id="PTHR47220:SF1">
    <property type="entry name" value="TUMOR NECROSIS FACTOR RECEPTOR SUPERFAMILY MEMBER 25"/>
    <property type="match status" value="1"/>
</dbReference>
<feature type="transmembrane region" description="Helical" evidence="2">
    <location>
        <begin position="297"/>
        <end position="321"/>
    </location>
</feature>
<accession>A0A0B7B672</accession>
<feature type="domain" description="TNFR-Cys" evidence="3">
    <location>
        <begin position="49"/>
        <end position="85"/>
    </location>
</feature>
<protein>
    <recommendedName>
        <fullName evidence="3">TNFR-Cys domain-containing protein</fullName>
    </recommendedName>
</protein>
<sequence length="355" mass="40517">VCLPCEPGHTFISKGQHNYRNCNNCSQVKNEQLEIIIRQCNITHNTEIQCVEGYYRKKGTIDTCVKCSICGYSSTPCQNYTDTFCCAEKEEGVLTEDNNYICKERPILCGRGSYFRAEMKECLPCPSNTFMTSDRHQHSSCLECQKLLNSTVTHAMIVHNCTATSPTIFGCVDGYFRDLYQEPLVYEATCLPCQLRPQQDLRTGWFQDASCNSRQDTNVSESQTNGTSSTSDKDIAEGEQLYHANNDSSSPMNQSCRLGLFYDETSHKCKKCDIQVRCTPADCRTKVEDCSNDIPCWAIALLFFILCLIVFVFLFFILWSLKYHNIGLWYLFHNKKCITSQEHDQNTPLTVQVEN</sequence>
<dbReference type="PROSITE" id="PS50050">
    <property type="entry name" value="TNFR_NGFR_2"/>
    <property type="match status" value="1"/>
</dbReference>
<keyword evidence="2" id="KW-0472">Membrane</keyword>
<feature type="repeat" description="TNFR-Cys" evidence="1">
    <location>
        <begin position="49"/>
        <end position="85"/>
    </location>
</feature>
<proteinExistence type="predicted"/>
<dbReference type="InterPro" id="IPR011641">
    <property type="entry name" value="Tyr-kin_ephrin_A/B_rcpt-like"/>
</dbReference>
<dbReference type="InterPro" id="IPR001368">
    <property type="entry name" value="TNFR/NGFR_Cys_rich_reg"/>
</dbReference>
<keyword evidence="2" id="KW-1133">Transmembrane helix</keyword>
<dbReference type="Pfam" id="PF07699">
    <property type="entry name" value="Ephrin_rec_like"/>
    <property type="match status" value="1"/>
</dbReference>
<keyword evidence="2" id="KW-0812">Transmembrane</keyword>
<dbReference type="Gene3D" id="2.10.50.10">
    <property type="entry name" value="Tumor Necrosis Factor Receptor, subunit A, domain 2"/>
    <property type="match status" value="2"/>
</dbReference>